<dbReference type="Gene3D" id="3.30.420.40">
    <property type="match status" value="2"/>
</dbReference>
<dbReference type="EMBL" id="LGTQ01000009">
    <property type="protein sequence ID" value="KPM47807.1"/>
    <property type="molecule type" value="Genomic_DNA"/>
</dbReference>
<keyword evidence="4" id="KW-1185">Reference proteome</keyword>
<evidence type="ECO:0000259" key="2">
    <source>
        <dbReference type="Pfam" id="PF21546"/>
    </source>
</evidence>
<feature type="domain" description="Carbohydrate kinase FGGY C-terminal" evidence="2">
    <location>
        <begin position="241"/>
        <end position="432"/>
    </location>
</feature>
<sequence>MKEACLVFDVLHHLKFVTVFDQSYQVLYKKVEPKTYSFDEDGIECEDLPGLVAWIIAEIESLKSSKDFKITAINFTSYIGALVHLDSNHQPVMPVYDIRRNLGYKINKSIDQALENYPGWRTDLQVAENSFQTVGFQLLWLKITKPDLFVRVKKSLSIAQYLQSIFSKQYFHDFSTIGCHSACWSFEKQEYHPWLKEQGLNSILLPLKNSNETVLADGIYIGAGMYSKIAELQTFMAIEKDQFILLSTGAWTACLNPFNSDLVRESDLTNNCFSLLNSDGRIVRMARLFSGNEHSRQIQHLARHFGHDESHCLNIKFDYRIVKKLRQTVDQVRPQGTELGSMLDSPFMERNLNSFGCIEDAYHQFVMDLVAQQIASIRLTIDHQINRKIYVEGGLAKNQVFMSLLSEAFFDRIIYKVNFRNTASIGAAISIANSWNPTPISAETLEVEAL</sequence>
<evidence type="ECO:0000313" key="3">
    <source>
        <dbReference type="EMBL" id="KPM47807.1"/>
    </source>
</evidence>
<organism evidence="3 4">
    <name type="scientific">Jiulongibacter sediminis</name>
    <dbReference type="NCBI Taxonomy" id="1605367"/>
    <lineage>
        <taxon>Bacteria</taxon>
        <taxon>Pseudomonadati</taxon>
        <taxon>Bacteroidota</taxon>
        <taxon>Cytophagia</taxon>
        <taxon>Cytophagales</taxon>
        <taxon>Leadbetterellaceae</taxon>
        <taxon>Jiulongibacter</taxon>
    </lineage>
</organism>
<dbReference type="Proteomes" id="UP000050454">
    <property type="component" value="Unassembled WGS sequence"/>
</dbReference>
<proteinExistence type="predicted"/>
<dbReference type="Pfam" id="PF00370">
    <property type="entry name" value="FGGY_N"/>
    <property type="match status" value="1"/>
</dbReference>
<dbReference type="CDD" id="cd07772">
    <property type="entry name" value="ASKHA_NBD_FGGY_NaCK-like"/>
    <property type="match status" value="1"/>
</dbReference>
<dbReference type="AlphaFoldDB" id="A0A0P7BTC5"/>
<dbReference type="InterPro" id="IPR043129">
    <property type="entry name" value="ATPase_NBD"/>
</dbReference>
<evidence type="ECO:0000313" key="4">
    <source>
        <dbReference type="Proteomes" id="UP000050454"/>
    </source>
</evidence>
<comment type="caution">
    <text evidence="3">The sequence shown here is derived from an EMBL/GenBank/DDBJ whole genome shotgun (WGS) entry which is preliminary data.</text>
</comment>
<dbReference type="RefSeq" id="WP_055148199.1">
    <property type="nucleotide sequence ID" value="NZ_JXSZ01000009.1"/>
</dbReference>
<reference evidence="3 4" key="1">
    <citation type="submission" date="2015-07" db="EMBL/GenBank/DDBJ databases">
        <title>The draft genome sequence of Leadbetterella sp. JN14-9.</title>
        <authorList>
            <person name="Liu Y."/>
            <person name="Du J."/>
            <person name="Shao Z."/>
        </authorList>
    </citation>
    <scope>NUCLEOTIDE SEQUENCE [LARGE SCALE GENOMIC DNA]</scope>
    <source>
        <strain evidence="3 4">JN14-9</strain>
    </source>
</reference>
<dbReference type="InterPro" id="IPR049382">
    <property type="entry name" value="FGGY_C_2"/>
</dbReference>
<dbReference type="SUPFAM" id="SSF53067">
    <property type="entry name" value="Actin-like ATPase domain"/>
    <property type="match status" value="2"/>
</dbReference>
<dbReference type="InterPro" id="IPR018484">
    <property type="entry name" value="FGGY_N"/>
</dbReference>
<evidence type="ECO:0000259" key="1">
    <source>
        <dbReference type="Pfam" id="PF00370"/>
    </source>
</evidence>
<name>A0A0P7BTC5_9BACT</name>
<accession>A0A0P7BTC5</accession>
<protein>
    <submittedName>
        <fullName evidence="3">Uncharacterized protein</fullName>
    </submittedName>
</protein>
<gene>
    <name evidence="3" type="ORF">AFM12_11160</name>
</gene>
<dbReference type="Pfam" id="PF21546">
    <property type="entry name" value="FGGY_C_2"/>
    <property type="match status" value="1"/>
</dbReference>
<feature type="domain" description="Carbohydrate kinase FGGY N-terminal" evidence="1">
    <location>
        <begin position="18"/>
        <end position="194"/>
    </location>
</feature>
<dbReference type="OrthoDB" id="9786272at2"/>
<dbReference type="GO" id="GO:0016301">
    <property type="term" value="F:kinase activity"/>
    <property type="evidence" value="ECO:0007669"/>
    <property type="project" value="InterPro"/>
</dbReference>
<dbReference type="STRING" id="1605367.AFM12_11160"/>
<dbReference type="GO" id="GO:0005975">
    <property type="term" value="P:carbohydrate metabolic process"/>
    <property type="evidence" value="ECO:0007669"/>
    <property type="project" value="InterPro"/>
</dbReference>